<feature type="transmembrane region" description="Helical" evidence="1">
    <location>
        <begin position="134"/>
        <end position="155"/>
    </location>
</feature>
<sequence length="158" mass="16630">MSERLGGAELWEQALLLALAGVIPLIESYLGSFLGIAFGVPAWVAVPAAVLGNLVCTIGLVLVTSRVRAAATRGRLRKEKDDTWFRRRVARAAERYGVPGASLLGPLTLPSQVTATVLVALGARRNQVILWQSISIVLWGLAFGLFGEALVGGLAPGA</sequence>
<proteinExistence type="predicted"/>
<feature type="transmembrane region" description="Helical" evidence="1">
    <location>
        <begin position="14"/>
        <end position="36"/>
    </location>
</feature>
<accession>A0A2W5XT66</accession>
<dbReference type="EMBL" id="QKWH01000005">
    <property type="protein sequence ID" value="PZR53218.1"/>
    <property type="molecule type" value="Genomic_DNA"/>
</dbReference>
<name>A0A2W5XT66_9MICO</name>
<reference evidence="2 3" key="1">
    <citation type="submission" date="2018-06" db="EMBL/GenBank/DDBJ databases">
        <title>Whole genome sequencing of a novel hydrocarbon degrading bacterial strain, PW21 isolated from oil contaminated produced water sample.</title>
        <authorList>
            <person name="Nagkirti P."/>
            <person name="Shaikh A."/>
            <person name="Gowdaman V."/>
            <person name="Engineer A.E."/>
            <person name="Dagar S."/>
            <person name="Dhakephalkar P.K."/>
        </authorList>
    </citation>
    <scope>NUCLEOTIDE SEQUENCE [LARGE SCALE GENOMIC DNA]</scope>
    <source>
        <strain evidence="2 3">PW21</strain>
    </source>
</reference>
<comment type="caution">
    <text evidence="2">The sequence shown here is derived from an EMBL/GenBank/DDBJ whole genome shotgun (WGS) entry which is preliminary data.</text>
</comment>
<gene>
    <name evidence="2" type="ORF">DNL40_08990</name>
</gene>
<evidence type="ECO:0000313" key="2">
    <source>
        <dbReference type="EMBL" id="PZR53218.1"/>
    </source>
</evidence>
<feature type="transmembrane region" description="Helical" evidence="1">
    <location>
        <begin position="42"/>
        <end position="63"/>
    </location>
</feature>
<keyword evidence="1" id="KW-0812">Transmembrane</keyword>
<evidence type="ECO:0008006" key="4">
    <source>
        <dbReference type="Google" id="ProtNLM"/>
    </source>
</evidence>
<evidence type="ECO:0000256" key="1">
    <source>
        <dbReference type="SAM" id="Phobius"/>
    </source>
</evidence>
<dbReference type="Proteomes" id="UP000248783">
    <property type="component" value="Unassembled WGS sequence"/>
</dbReference>
<evidence type="ECO:0000313" key="3">
    <source>
        <dbReference type="Proteomes" id="UP000248783"/>
    </source>
</evidence>
<protein>
    <recommendedName>
        <fullName evidence="4">Small multi-drug export protein</fullName>
    </recommendedName>
</protein>
<dbReference type="AlphaFoldDB" id="A0A2W5XT66"/>
<keyword evidence="3" id="KW-1185">Reference proteome</keyword>
<keyword evidence="1" id="KW-0472">Membrane</keyword>
<keyword evidence="1" id="KW-1133">Transmembrane helix</keyword>
<organism evidence="2 3">
    <name type="scientific">Xylanimonas oleitrophica</name>
    <dbReference type="NCBI Taxonomy" id="2607479"/>
    <lineage>
        <taxon>Bacteria</taxon>
        <taxon>Bacillati</taxon>
        <taxon>Actinomycetota</taxon>
        <taxon>Actinomycetes</taxon>
        <taxon>Micrococcales</taxon>
        <taxon>Promicromonosporaceae</taxon>
        <taxon>Xylanimonas</taxon>
    </lineage>
</organism>